<dbReference type="PROSITE" id="PS00061">
    <property type="entry name" value="ADH_SHORT"/>
    <property type="match status" value="1"/>
</dbReference>
<dbReference type="GeneID" id="55999152"/>
<dbReference type="RefSeq" id="XP_035350673.1">
    <property type="nucleotide sequence ID" value="XM_035494780.1"/>
</dbReference>
<evidence type="ECO:0000313" key="6">
    <source>
        <dbReference type="Proteomes" id="UP000509510"/>
    </source>
</evidence>
<keyword evidence="6" id="KW-1185">Reference proteome</keyword>
<dbReference type="Proteomes" id="UP000509510">
    <property type="component" value="Chromosome VI"/>
</dbReference>
<reference evidence="6" key="1">
    <citation type="submission" date="2020-06" db="EMBL/GenBank/DDBJ databases">
        <title>A chromosome-scale genome assembly of Talaromyces rugulosus W13939.</title>
        <authorList>
            <person name="Wang B."/>
            <person name="Guo L."/>
            <person name="Ye K."/>
            <person name="Wang L."/>
        </authorList>
    </citation>
    <scope>NUCLEOTIDE SEQUENCE [LARGE SCALE GENOMIC DNA]</scope>
    <source>
        <strain evidence="6">W13939</strain>
    </source>
</reference>
<evidence type="ECO:0000313" key="5">
    <source>
        <dbReference type="EMBL" id="QKX64500.1"/>
    </source>
</evidence>
<sequence>MSSKQRETKPSVGGSHRSIQDLFRLDERTIVVTGGGGVVGLEAARSILETGGDVVCLDRQDEPLPEPWKIVEKTAAKHGTKAWYYQCDITKEEDVKRAFASAVSGARFKLRGLLCCAGISGEGPSLDFPIEQLRRIVDINIAGTFLCAQAAAREIQKHGEPGSIVLIASMSGHVYNKGVDTTAYNSSKAAIVQMTRSLAAEWGSRAGIPLIRVNSISPGYINTRMSIGSMSEPGMQELWTSGNMLLRISEAHEYRGAIMYLLSDASSYMTGADMRVDGGHTAW</sequence>
<dbReference type="OrthoDB" id="1669814at2759"/>
<dbReference type="SUPFAM" id="SSF51735">
    <property type="entry name" value="NAD(P)-binding Rossmann-fold domains"/>
    <property type="match status" value="1"/>
</dbReference>
<dbReference type="GO" id="GO:0016616">
    <property type="term" value="F:oxidoreductase activity, acting on the CH-OH group of donors, NAD or NADP as acceptor"/>
    <property type="evidence" value="ECO:0007669"/>
    <property type="project" value="UniProtKB-ARBA"/>
</dbReference>
<gene>
    <name evidence="5" type="ORF">TRUGW13939_11675</name>
</gene>
<dbReference type="Gene3D" id="3.40.50.720">
    <property type="entry name" value="NAD(P)-binding Rossmann-like Domain"/>
    <property type="match status" value="1"/>
</dbReference>
<dbReference type="InterPro" id="IPR036291">
    <property type="entry name" value="NAD(P)-bd_dom_sf"/>
</dbReference>
<keyword evidence="2" id="KW-0521">NADP</keyword>
<name>A0A7H8RDD5_TALRU</name>
<accession>A0A7H8RDD5</accession>
<dbReference type="PANTHER" id="PTHR43008">
    <property type="entry name" value="BENZIL REDUCTASE"/>
    <property type="match status" value="1"/>
</dbReference>
<dbReference type="Pfam" id="PF13561">
    <property type="entry name" value="adh_short_C2"/>
    <property type="match status" value="1"/>
</dbReference>
<organism evidence="5 6">
    <name type="scientific">Talaromyces rugulosus</name>
    <name type="common">Penicillium rugulosum</name>
    <dbReference type="NCBI Taxonomy" id="121627"/>
    <lineage>
        <taxon>Eukaryota</taxon>
        <taxon>Fungi</taxon>
        <taxon>Dikarya</taxon>
        <taxon>Ascomycota</taxon>
        <taxon>Pezizomycotina</taxon>
        <taxon>Eurotiomycetes</taxon>
        <taxon>Eurotiomycetidae</taxon>
        <taxon>Eurotiales</taxon>
        <taxon>Trichocomaceae</taxon>
        <taxon>Talaromyces</taxon>
        <taxon>Talaromyces sect. Islandici</taxon>
    </lineage>
</organism>
<evidence type="ECO:0000259" key="4">
    <source>
        <dbReference type="SMART" id="SM00822"/>
    </source>
</evidence>
<dbReference type="GO" id="GO:0050664">
    <property type="term" value="F:oxidoreductase activity, acting on NAD(P)H, oxygen as acceptor"/>
    <property type="evidence" value="ECO:0007669"/>
    <property type="project" value="TreeGrafter"/>
</dbReference>
<dbReference type="FunFam" id="3.40.50.720:FF:000084">
    <property type="entry name" value="Short-chain dehydrogenase reductase"/>
    <property type="match status" value="1"/>
</dbReference>
<dbReference type="InterPro" id="IPR002347">
    <property type="entry name" value="SDR_fam"/>
</dbReference>
<proteinExistence type="inferred from homology"/>
<dbReference type="KEGG" id="trg:TRUGW13939_11675"/>
<dbReference type="AlphaFoldDB" id="A0A7H8RDD5"/>
<dbReference type="SMART" id="SM00822">
    <property type="entry name" value="PKS_KR"/>
    <property type="match status" value="1"/>
</dbReference>
<dbReference type="PANTHER" id="PTHR43008:SF4">
    <property type="entry name" value="CHAIN DEHYDROGENASE, PUTATIVE (AFU_ORTHOLOGUE AFUA_4G08710)-RELATED"/>
    <property type="match status" value="1"/>
</dbReference>
<evidence type="ECO:0000256" key="2">
    <source>
        <dbReference type="ARBA" id="ARBA00022857"/>
    </source>
</evidence>
<comment type="similarity">
    <text evidence="1">Belongs to the short-chain dehydrogenases/reductases (SDR) family.</text>
</comment>
<dbReference type="InterPro" id="IPR020904">
    <property type="entry name" value="Sc_DH/Rdtase_CS"/>
</dbReference>
<feature type="domain" description="Ketoreductase" evidence="4">
    <location>
        <begin position="28"/>
        <end position="214"/>
    </location>
</feature>
<dbReference type="InterPro" id="IPR057326">
    <property type="entry name" value="KR_dom"/>
</dbReference>
<keyword evidence="3" id="KW-0560">Oxidoreductase</keyword>
<dbReference type="PRINTS" id="PR00081">
    <property type="entry name" value="GDHRDH"/>
</dbReference>
<evidence type="ECO:0000256" key="3">
    <source>
        <dbReference type="ARBA" id="ARBA00023002"/>
    </source>
</evidence>
<evidence type="ECO:0000256" key="1">
    <source>
        <dbReference type="ARBA" id="ARBA00006484"/>
    </source>
</evidence>
<dbReference type="EMBL" id="CP055903">
    <property type="protein sequence ID" value="QKX64500.1"/>
    <property type="molecule type" value="Genomic_DNA"/>
</dbReference>
<protein>
    <recommendedName>
        <fullName evidence="4">Ketoreductase domain-containing protein</fullName>
    </recommendedName>
</protein>